<dbReference type="AlphaFoldDB" id="A0A7D5NBN3"/>
<evidence type="ECO:0000313" key="2">
    <source>
        <dbReference type="Proteomes" id="UP000509684"/>
    </source>
</evidence>
<dbReference type="Proteomes" id="UP000509684">
    <property type="component" value="Chromosome"/>
</dbReference>
<accession>A0A7D5NBN3</accession>
<dbReference type="EMBL" id="CP058708">
    <property type="protein sequence ID" value="QLH50487.1"/>
    <property type="molecule type" value="Genomic_DNA"/>
</dbReference>
<name>A0A7D5NBN3_9PROT</name>
<protein>
    <submittedName>
        <fullName evidence="1">Uncharacterized protein</fullName>
    </submittedName>
</protein>
<proteinExistence type="predicted"/>
<dbReference type="KEGG" id="acog:HWD57_12375"/>
<organism evidence="1 2">
    <name type="scientific">Candidatus Accumulibacter cognatus</name>
    <dbReference type="NCBI Taxonomy" id="2954383"/>
    <lineage>
        <taxon>Bacteria</taxon>
        <taxon>Pseudomonadati</taxon>
        <taxon>Pseudomonadota</taxon>
        <taxon>Betaproteobacteria</taxon>
        <taxon>Candidatus Accumulibacter</taxon>
    </lineage>
</organism>
<gene>
    <name evidence="1" type="ORF">HWD57_12375</name>
</gene>
<reference evidence="1 2" key="1">
    <citation type="journal article" date="2019" name="Microbiome">
        <title>Annotated bacterial chromosomes from frame-shift-corrected long-read metagenomic data.</title>
        <authorList>
            <person name="Arumugam K."/>
            <person name="Bagci C."/>
            <person name="Bessarab I."/>
            <person name="Beier S."/>
            <person name="Buchfink B."/>
            <person name="Gorska A."/>
            <person name="Qiu G."/>
            <person name="Huson D.H."/>
            <person name="Williams R.B.H."/>
        </authorList>
    </citation>
    <scope>NUCLEOTIDE SEQUENCE [LARGE SCALE GENOMIC DNA]</scope>
    <source>
        <strain evidence="1">SSA1</strain>
    </source>
</reference>
<sequence length="228" mass="25664">MRPKAKFNGYHYPTTHDFSDDTRAKLRELYPHQAETCPTFGDAADEFVDALLRWGYGLAAELGVTKQFLTKEEARAECDALLKDLRSTRTKLQNLSGDFDRLLGEDADPRGCADSITLMIKCAESARCNIDLKKDQARKPVEWKHYVALDFAGRIAIVLRDYEIKPSATASTYTRMVDITQDKNYGIEDTSEYVSCAVKILKIIADDVGLVLAESTWRDTLAEATRQP</sequence>
<evidence type="ECO:0000313" key="1">
    <source>
        <dbReference type="EMBL" id="QLH50487.1"/>
    </source>
</evidence>